<evidence type="ECO:0000313" key="2">
    <source>
        <dbReference type="EMBL" id="CDX52416.1"/>
    </source>
</evidence>
<gene>
    <name evidence="2" type="ORF">MPL3365_150134</name>
</gene>
<organism evidence="2">
    <name type="scientific">Mesorhizobium plurifarium</name>
    <dbReference type="NCBI Taxonomy" id="69974"/>
    <lineage>
        <taxon>Bacteria</taxon>
        <taxon>Pseudomonadati</taxon>
        <taxon>Pseudomonadota</taxon>
        <taxon>Alphaproteobacteria</taxon>
        <taxon>Hyphomicrobiales</taxon>
        <taxon>Phyllobacteriaceae</taxon>
        <taxon>Mesorhizobium</taxon>
    </lineage>
</organism>
<accession>A0A090G559</accession>
<evidence type="ECO:0000256" key="1">
    <source>
        <dbReference type="SAM" id="MobiDB-lite"/>
    </source>
</evidence>
<dbReference type="Proteomes" id="UP000046122">
    <property type="component" value="Unassembled WGS sequence"/>
</dbReference>
<dbReference type="AlphaFoldDB" id="A0A090G559"/>
<feature type="region of interest" description="Disordered" evidence="1">
    <location>
        <begin position="28"/>
        <end position="63"/>
    </location>
</feature>
<proteinExistence type="predicted"/>
<sequence length="63" mass="6735">MAHSGRFERQTIGGKVKAALTMGLYRIGSNKDGRPCGPPSLLETAKRSGSFRTRPAANHLLPA</sequence>
<reference evidence="2" key="1">
    <citation type="submission" date="2014-08" db="EMBL/GenBank/DDBJ databases">
        <authorList>
            <person name="Moulin Lionel"/>
        </authorList>
    </citation>
    <scope>NUCLEOTIDE SEQUENCE [LARGE SCALE GENOMIC DNA]</scope>
</reference>
<name>A0A090G559_MESPL</name>
<protein>
    <submittedName>
        <fullName evidence="2">Uncharacterized protein</fullName>
    </submittedName>
</protein>
<dbReference type="EMBL" id="CCNE01000007">
    <property type="protein sequence ID" value="CDX52416.1"/>
    <property type="molecule type" value="Genomic_DNA"/>
</dbReference>